<evidence type="ECO:0000256" key="1">
    <source>
        <dbReference type="ARBA" id="ARBA00022723"/>
    </source>
</evidence>
<accession>A0A9P6B9D7</accession>
<organism evidence="7 8">
    <name type="scientific">Hydnum rufescens UP504</name>
    <dbReference type="NCBI Taxonomy" id="1448309"/>
    <lineage>
        <taxon>Eukaryota</taxon>
        <taxon>Fungi</taxon>
        <taxon>Dikarya</taxon>
        <taxon>Basidiomycota</taxon>
        <taxon>Agaricomycotina</taxon>
        <taxon>Agaricomycetes</taxon>
        <taxon>Cantharellales</taxon>
        <taxon>Hydnaceae</taxon>
        <taxon>Hydnum</taxon>
    </lineage>
</organism>
<dbReference type="InterPro" id="IPR036855">
    <property type="entry name" value="Znf_CCCH_sf"/>
</dbReference>
<feature type="compositionally biased region" description="Basic and acidic residues" evidence="5">
    <location>
        <begin position="366"/>
        <end position="376"/>
    </location>
</feature>
<dbReference type="Gene3D" id="3.30.1370.210">
    <property type="match status" value="1"/>
</dbReference>
<dbReference type="OrthoDB" id="250836at2759"/>
<dbReference type="EMBL" id="MU128915">
    <property type="protein sequence ID" value="KAF9519899.1"/>
    <property type="molecule type" value="Genomic_DNA"/>
</dbReference>
<dbReference type="SMART" id="SM00356">
    <property type="entry name" value="ZnF_C3H1"/>
    <property type="match status" value="2"/>
</dbReference>
<evidence type="ECO:0000313" key="8">
    <source>
        <dbReference type="Proteomes" id="UP000886523"/>
    </source>
</evidence>
<protein>
    <recommendedName>
        <fullName evidence="6">C3H1-type domain-containing protein</fullName>
    </recommendedName>
</protein>
<proteinExistence type="predicted"/>
<dbReference type="SUPFAM" id="SSF90229">
    <property type="entry name" value="CCCH zinc finger"/>
    <property type="match status" value="1"/>
</dbReference>
<keyword evidence="2 4" id="KW-0863">Zinc-finger</keyword>
<dbReference type="Proteomes" id="UP000886523">
    <property type="component" value="Unassembled WGS sequence"/>
</dbReference>
<evidence type="ECO:0000313" key="7">
    <source>
        <dbReference type="EMBL" id="KAF9519899.1"/>
    </source>
</evidence>
<feature type="compositionally biased region" description="Low complexity" evidence="5">
    <location>
        <begin position="388"/>
        <end position="407"/>
    </location>
</feature>
<feature type="domain" description="C3H1-type" evidence="6">
    <location>
        <begin position="53"/>
        <end position="80"/>
    </location>
</feature>
<feature type="domain" description="C3H1-type" evidence="6">
    <location>
        <begin position="19"/>
        <end position="41"/>
    </location>
</feature>
<evidence type="ECO:0000256" key="5">
    <source>
        <dbReference type="SAM" id="MobiDB-lite"/>
    </source>
</evidence>
<feature type="region of interest" description="Disordered" evidence="5">
    <location>
        <begin position="358"/>
        <end position="419"/>
    </location>
</feature>
<dbReference type="GO" id="GO:0008270">
    <property type="term" value="F:zinc ion binding"/>
    <property type="evidence" value="ECO:0007669"/>
    <property type="project" value="UniProtKB-KW"/>
</dbReference>
<feature type="region of interest" description="Disordered" evidence="5">
    <location>
        <begin position="303"/>
        <end position="335"/>
    </location>
</feature>
<sequence length="443" mass="48078">MTQDDTPPAPSQVVKSPHPCWRFLQGIYCPEELCHYQHGPPLVDRPTRRSPSNYGPSACLYFAQGYCRYGARCQFAHIPASVPATIITQSALTPSFVIASTSSSFSPVPILPVRNIHSAPETPAPPPYPAEPETSVDEDDIIQPHPLDEFPDEVEQLSQPTPTTILPALNLPLDAGLENKNEGSVEVATDLLDSSLYVIDEEVAALWEEVENAEDEGMQYVDRTRSRQVYDDKKVLVLSGGVMLGPPRSGSVSSASSASASQIPSRLQGSFHTHEWSVSSQPSSSTSSDFTFASGSLCELQTNRVDESESDDSLFSPSDTPPHRAPLRDESFPPQPIVPVSPWNILVPSETALLSPCQNKSFQCSRKQERPSESKGRRGALAGDNVLGSPSSGPASSSNTATTTRSTNSRRHTLSFPVENSNIDAWELSGLITPQPRRRVPSF</sequence>
<evidence type="ECO:0000256" key="4">
    <source>
        <dbReference type="PROSITE-ProRule" id="PRU00723"/>
    </source>
</evidence>
<gene>
    <name evidence="7" type="ORF">BS47DRAFT_1387834</name>
</gene>
<feature type="region of interest" description="Disordered" evidence="5">
    <location>
        <begin position="117"/>
        <end position="147"/>
    </location>
</feature>
<keyword evidence="8" id="KW-1185">Reference proteome</keyword>
<dbReference type="InterPro" id="IPR000571">
    <property type="entry name" value="Znf_CCCH"/>
</dbReference>
<keyword evidence="1 4" id="KW-0479">Metal-binding</keyword>
<evidence type="ECO:0000256" key="3">
    <source>
        <dbReference type="ARBA" id="ARBA00022833"/>
    </source>
</evidence>
<reference evidence="7" key="1">
    <citation type="journal article" date="2020" name="Nat. Commun.">
        <title>Large-scale genome sequencing of mycorrhizal fungi provides insights into the early evolution of symbiotic traits.</title>
        <authorList>
            <person name="Miyauchi S."/>
            <person name="Kiss E."/>
            <person name="Kuo A."/>
            <person name="Drula E."/>
            <person name="Kohler A."/>
            <person name="Sanchez-Garcia M."/>
            <person name="Morin E."/>
            <person name="Andreopoulos B."/>
            <person name="Barry K.W."/>
            <person name="Bonito G."/>
            <person name="Buee M."/>
            <person name="Carver A."/>
            <person name="Chen C."/>
            <person name="Cichocki N."/>
            <person name="Clum A."/>
            <person name="Culley D."/>
            <person name="Crous P.W."/>
            <person name="Fauchery L."/>
            <person name="Girlanda M."/>
            <person name="Hayes R.D."/>
            <person name="Keri Z."/>
            <person name="LaButti K."/>
            <person name="Lipzen A."/>
            <person name="Lombard V."/>
            <person name="Magnuson J."/>
            <person name="Maillard F."/>
            <person name="Murat C."/>
            <person name="Nolan M."/>
            <person name="Ohm R.A."/>
            <person name="Pangilinan J."/>
            <person name="Pereira M.F."/>
            <person name="Perotto S."/>
            <person name="Peter M."/>
            <person name="Pfister S."/>
            <person name="Riley R."/>
            <person name="Sitrit Y."/>
            <person name="Stielow J.B."/>
            <person name="Szollosi G."/>
            <person name="Zifcakova L."/>
            <person name="Stursova M."/>
            <person name="Spatafora J.W."/>
            <person name="Tedersoo L."/>
            <person name="Vaario L.M."/>
            <person name="Yamada A."/>
            <person name="Yan M."/>
            <person name="Wang P."/>
            <person name="Xu J."/>
            <person name="Bruns T."/>
            <person name="Baldrian P."/>
            <person name="Vilgalys R."/>
            <person name="Dunand C."/>
            <person name="Henrissat B."/>
            <person name="Grigoriev I.V."/>
            <person name="Hibbett D."/>
            <person name="Nagy L.G."/>
            <person name="Martin F.M."/>
        </authorList>
    </citation>
    <scope>NUCLEOTIDE SEQUENCE</scope>
    <source>
        <strain evidence="7">UP504</strain>
    </source>
</reference>
<dbReference type="AlphaFoldDB" id="A0A9P6B9D7"/>
<dbReference type="PROSITE" id="PS50103">
    <property type="entry name" value="ZF_C3H1"/>
    <property type="match status" value="2"/>
</dbReference>
<comment type="caution">
    <text evidence="7">The sequence shown here is derived from an EMBL/GenBank/DDBJ whole genome shotgun (WGS) entry which is preliminary data.</text>
</comment>
<feature type="zinc finger region" description="C3H1-type" evidence="4">
    <location>
        <begin position="53"/>
        <end position="80"/>
    </location>
</feature>
<evidence type="ECO:0000259" key="6">
    <source>
        <dbReference type="PROSITE" id="PS50103"/>
    </source>
</evidence>
<evidence type="ECO:0000256" key="2">
    <source>
        <dbReference type="ARBA" id="ARBA00022771"/>
    </source>
</evidence>
<name>A0A9P6B9D7_9AGAM</name>
<feature type="zinc finger region" description="C3H1-type" evidence="4">
    <location>
        <begin position="19"/>
        <end position="41"/>
    </location>
</feature>
<keyword evidence="3 4" id="KW-0862">Zinc</keyword>
<dbReference type="Pfam" id="PF00642">
    <property type="entry name" value="zf-CCCH"/>
    <property type="match status" value="1"/>
</dbReference>